<reference evidence="1" key="1">
    <citation type="submission" date="2018-05" db="EMBL/GenBank/DDBJ databases">
        <authorList>
            <person name="Lanie J.A."/>
            <person name="Ng W.-L."/>
            <person name="Kazmierczak K.M."/>
            <person name="Andrzejewski T.M."/>
            <person name="Davidsen T.M."/>
            <person name="Wayne K.J."/>
            <person name="Tettelin H."/>
            <person name="Glass J.I."/>
            <person name="Rusch D."/>
            <person name="Podicherti R."/>
            <person name="Tsui H.-C.T."/>
            <person name="Winkler M.E."/>
        </authorList>
    </citation>
    <scope>NUCLEOTIDE SEQUENCE</scope>
</reference>
<proteinExistence type="predicted"/>
<feature type="non-terminal residue" evidence="1">
    <location>
        <position position="1"/>
    </location>
</feature>
<dbReference type="AlphaFoldDB" id="A0A382CR39"/>
<gene>
    <name evidence="1" type="ORF">METZ01_LOCUS180925</name>
</gene>
<evidence type="ECO:0000313" key="1">
    <source>
        <dbReference type="EMBL" id="SVB28071.1"/>
    </source>
</evidence>
<organism evidence="1">
    <name type="scientific">marine metagenome</name>
    <dbReference type="NCBI Taxonomy" id="408172"/>
    <lineage>
        <taxon>unclassified sequences</taxon>
        <taxon>metagenomes</taxon>
        <taxon>ecological metagenomes</taxon>
    </lineage>
</organism>
<accession>A0A382CR39</accession>
<feature type="non-terminal residue" evidence="1">
    <location>
        <position position="43"/>
    </location>
</feature>
<protein>
    <submittedName>
        <fullName evidence="1">Uncharacterized protein</fullName>
    </submittedName>
</protein>
<name>A0A382CR39_9ZZZZ</name>
<sequence>VIPKIRHVLQYIRPGSVFFWDGDGAMDHDDAMRRFRLMGKEVI</sequence>
<dbReference type="EMBL" id="UINC01035528">
    <property type="protein sequence ID" value="SVB28071.1"/>
    <property type="molecule type" value="Genomic_DNA"/>
</dbReference>